<dbReference type="EMBL" id="JOWA01000087">
    <property type="protein sequence ID" value="KEZ44687.1"/>
    <property type="molecule type" value="Genomic_DNA"/>
</dbReference>
<dbReference type="Proteomes" id="UP000028545">
    <property type="component" value="Unassembled WGS sequence"/>
</dbReference>
<evidence type="ECO:0000256" key="4">
    <source>
        <dbReference type="ARBA" id="ARBA00022801"/>
    </source>
</evidence>
<feature type="active site" description="Charge relay system" evidence="6 7">
    <location>
        <position position="163"/>
    </location>
</feature>
<evidence type="ECO:0000313" key="13">
    <source>
        <dbReference type="Proteomes" id="UP000028545"/>
    </source>
</evidence>
<feature type="active site" description="Charge relay system" evidence="6 7">
    <location>
        <position position="215"/>
    </location>
</feature>
<evidence type="ECO:0000313" key="12">
    <source>
        <dbReference type="EMBL" id="KEZ44687.1"/>
    </source>
</evidence>
<feature type="signal peptide" evidence="9">
    <location>
        <begin position="1"/>
        <end position="22"/>
    </location>
</feature>
<dbReference type="PROSITE" id="PS51892">
    <property type="entry name" value="SUBTILASE"/>
    <property type="match status" value="1"/>
</dbReference>
<evidence type="ECO:0000256" key="9">
    <source>
        <dbReference type="SAM" id="SignalP"/>
    </source>
</evidence>
<dbReference type="Gene3D" id="3.40.50.200">
    <property type="entry name" value="Peptidase S8/S53 domain"/>
    <property type="match status" value="2"/>
</dbReference>
<evidence type="ECO:0000259" key="11">
    <source>
        <dbReference type="Pfam" id="PF06280"/>
    </source>
</evidence>
<evidence type="ECO:0000256" key="8">
    <source>
        <dbReference type="RuleBase" id="RU003355"/>
    </source>
</evidence>
<evidence type="ECO:0000256" key="1">
    <source>
        <dbReference type="ARBA" id="ARBA00011073"/>
    </source>
</evidence>
<evidence type="ECO:0008006" key="14">
    <source>
        <dbReference type="Google" id="ProtNLM"/>
    </source>
</evidence>
<dbReference type="KEGG" id="sapo:SAPIO_CDS2764"/>
<dbReference type="Gene3D" id="2.60.40.1710">
    <property type="entry name" value="Subtilisin-like superfamily"/>
    <property type="match status" value="1"/>
</dbReference>
<evidence type="ECO:0000259" key="10">
    <source>
        <dbReference type="Pfam" id="PF00082"/>
    </source>
</evidence>
<keyword evidence="3 9" id="KW-0732">Signal</keyword>
<dbReference type="InterPro" id="IPR000209">
    <property type="entry name" value="Peptidase_S8/S53_dom"/>
</dbReference>
<dbReference type="InterPro" id="IPR050131">
    <property type="entry name" value="Peptidase_S8_subtilisin-like"/>
</dbReference>
<dbReference type="GO" id="GO:0016020">
    <property type="term" value="C:membrane"/>
    <property type="evidence" value="ECO:0007669"/>
    <property type="project" value="InterPro"/>
</dbReference>
<dbReference type="VEuPathDB" id="FungiDB:SAPIO_CDS2764"/>
<dbReference type="InterPro" id="IPR034187">
    <property type="entry name" value="Peptidases_S8_5"/>
</dbReference>
<dbReference type="CDD" id="cd07489">
    <property type="entry name" value="Peptidases_S8_5"/>
    <property type="match status" value="1"/>
</dbReference>
<dbReference type="Pfam" id="PF00082">
    <property type="entry name" value="Peptidase_S8"/>
    <property type="match status" value="1"/>
</dbReference>
<keyword evidence="4 7" id="KW-0378">Hydrolase</keyword>
<dbReference type="PROSITE" id="PS00136">
    <property type="entry name" value="SUBTILASE_ASP"/>
    <property type="match status" value="1"/>
</dbReference>
<dbReference type="PROSITE" id="PS00138">
    <property type="entry name" value="SUBTILASE_SER"/>
    <property type="match status" value="1"/>
</dbReference>
<dbReference type="GeneID" id="27721836"/>
<evidence type="ECO:0000256" key="5">
    <source>
        <dbReference type="ARBA" id="ARBA00022825"/>
    </source>
</evidence>
<reference evidence="12 13" key="1">
    <citation type="journal article" date="2014" name="Genome Announc.">
        <title>Draft genome sequence of the pathogenic fungus Scedosporium apiospermum.</title>
        <authorList>
            <person name="Vandeputte P."/>
            <person name="Ghamrawi S."/>
            <person name="Rechenmann M."/>
            <person name="Iltis A."/>
            <person name="Giraud S."/>
            <person name="Fleury M."/>
            <person name="Thornton C."/>
            <person name="Delhaes L."/>
            <person name="Meyer W."/>
            <person name="Papon N."/>
            <person name="Bouchara J.P."/>
        </authorList>
    </citation>
    <scope>NUCLEOTIDE SEQUENCE [LARGE SCALE GENOMIC DNA]</scope>
    <source>
        <strain evidence="12 13">IHEM 14462</strain>
    </source>
</reference>
<dbReference type="InterPro" id="IPR023827">
    <property type="entry name" value="Peptidase_S8_Asp-AS"/>
</dbReference>
<evidence type="ECO:0000256" key="7">
    <source>
        <dbReference type="PROSITE-ProRule" id="PRU01240"/>
    </source>
</evidence>
<accession>A0A084GBH5</accession>
<dbReference type="SUPFAM" id="SSF52743">
    <property type="entry name" value="Subtilisin-like"/>
    <property type="match status" value="1"/>
</dbReference>
<dbReference type="GO" id="GO:0006508">
    <property type="term" value="P:proteolysis"/>
    <property type="evidence" value="ECO:0007669"/>
    <property type="project" value="UniProtKB-KW"/>
</dbReference>
<keyword evidence="5 7" id="KW-0720">Serine protease</keyword>
<dbReference type="InterPro" id="IPR036852">
    <property type="entry name" value="Peptidase_S8/S53_dom_sf"/>
</dbReference>
<dbReference type="OMA" id="FNHPALG"/>
<feature type="active site" description="Charge relay system" evidence="6 7">
    <location>
        <position position="540"/>
    </location>
</feature>
<feature type="domain" description="Peptidase S8/S53" evidence="10">
    <location>
        <begin position="154"/>
        <end position="574"/>
    </location>
</feature>
<keyword evidence="2 7" id="KW-0645">Protease</keyword>
<dbReference type="PROSITE" id="PS00137">
    <property type="entry name" value="SUBTILASE_HIS"/>
    <property type="match status" value="1"/>
</dbReference>
<dbReference type="InterPro" id="IPR015500">
    <property type="entry name" value="Peptidase_S8_subtilisin-rel"/>
</dbReference>
<comment type="similarity">
    <text evidence="1 7 8">Belongs to the peptidase S8 family.</text>
</comment>
<dbReference type="PRINTS" id="PR00723">
    <property type="entry name" value="SUBTILISIN"/>
</dbReference>
<keyword evidence="13" id="KW-1185">Reference proteome</keyword>
<dbReference type="PANTHER" id="PTHR43806:SF66">
    <property type="entry name" value="SERIN ENDOPEPTIDASE"/>
    <property type="match status" value="1"/>
</dbReference>
<evidence type="ECO:0000256" key="3">
    <source>
        <dbReference type="ARBA" id="ARBA00022729"/>
    </source>
</evidence>
<organism evidence="12 13">
    <name type="scientific">Pseudallescheria apiosperma</name>
    <name type="common">Scedosporium apiospermum</name>
    <dbReference type="NCBI Taxonomy" id="563466"/>
    <lineage>
        <taxon>Eukaryota</taxon>
        <taxon>Fungi</taxon>
        <taxon>Dikarya</taxon>
        <taxon>Ascomycota</taxon>
        <taxon>Pezizomycotina</taxon>
        <taxon>Sordariomycetes</taxon>
        <taxon>Hypocreomycetidae</taxon>
        <taxon>Microascales</taxon>
        <taxon>Microascaceae</taxon>
        <taxon>Scedosporium</taxon>
    </lineage>
</organism>
<dbReference type="AlphaFoldDB" id="A0A084GBH5"/>
<dbReference type="Pfam" id="PF06280">
    <property type="entry name" value="fn3_5"/>
    <property type="match status" value="1"/>
</dbReference>
<proteinExistence type="inferred from homology"/>
<feature type="chain" id="PRO_5001775456" description="Minor extracellular protease vpr" evidence="9">
    <location>
        <begin position="23"/>
        <end position="912"/>
    </location>
</feature>
<gene>
    <name evidence="12" type="ORF">SAPIO_CDS2764</name>
</gene>
<dbReference type="OrthoDB" id="10256524at2759"/>
<name>A0A084GBH5_PSEDA</name>
<dbReference type="PANTHER" id="PTHR43806">
    <property type="entry name" value="PEPTIDASE S8"/>
    <property type="match status" value="1"/>
</dbReference>
<feature type="domain" description="C5a peptidase/Subtilisin-like protease SBT2-like Fn3-like" evidence="11">
    <location>
        <begin position="616"/>
        <end position="729"/>
    </location>
</feature>
<sequence length="912" mass="97726">MGSWRALWLPLAGALLFGNANAAVFSFESTDVPMTYMDVGSFYAKLGEENIPATSRLNLTYSLFKGASFQLGEGSSKGSVPNRIAKLPMVKKIWPVQVGRIPDDELGWDTGYIGALGPTIQRRQDGGGAPDVTDVFAPHVMTQVDKLRAAGITGKGIKIGMVDTGVDYKHPALGGCFGEGCLVAYGKDFVGDNYDENALKVPEPDDDPWDHCNGHGTHIAGIIAARENELGFTGVAPGVTLGSYRVSSCRGYVHTDLYVAGFNQAFEDKNDIITTSTIFPSEWSEDAVAVVCERISKAGIPCIAPIGNAGLNGLFSTGSPAVGHGVTAVASVTNLDLPMVMKKAMYTTEDGKDHSFGFYPGRFGDYKTITKDLWLLDDDATVASDCTKLAGDVPDLSKYIVLASMEGCTPEQKAAMIMEYAWVGNRNLLFYSSNFTTVELNVYPKAVDGLGMVTQDQGKDWVERLKAGETVTAHMTAVGAAENIIISATNDASRGYLQMSSSWGLGLELDIKPQFAAPGGNILSTYLTNRGNYTVMSGTSMASPFIAGVYALIAEARGTLDPDEIRNVLASTANPNLWWDGKGLHDILAPVAQQGAGLVQAYDAAFVKTLINTAGISFNDTDNFVPEANFTIQNTSDEEVKYALSHVKAATVYAYNENSTQLAPFPNPTVDEAATLDFSEDSVTIPAGGSANIVVTPTPPQGVDPSRFAMYSGYIAINGTNGENLSIPYIGLVGSMRNVKIFDLNPNNTFLQYWDAGHRLTPLPANTTYTFPKPAGEPNSNPDRLLPYVSAMFNRPAGTAALYVYVAALDDTTTLKTTEFKGSQVVGLVPGYPQEFVPHGKAEIAFTGMLADGTVVPPGRYQFVFKALKILGNRENDDDWETVTLGPFTLEYGEATLLPVDDGFPLPIDFGK</sequence>
<dbReference type="GO" id="GO:0004252">
    <property type="term" value="F:serine-type endopeptidase activity"/>
    <property type="evidence" value="ECO:0007669"/>
    <property type="project" value="UniProtKB-UniRule"/>
</dbReference>
<dbReference type="InterPro" id="IPR023828">
    <property type="entry name" value="Peptidase_S8_Ser-AS"/>
</dbReference>
<dbReference type="HOGENOM" id="CLU_003559_3_1_1"/>
<dbReference type="RefSeq" id="XP_016644486.1">
    <property type="nucleotide sequence ID" value="XM_016785704.1"/>
</dbReference>
<dbReference type="InterPro" id="IPR022398">
    <property type="entry name" value="Peptidase_S8_His-AS"/>
</dbReference>
<evidence type="ECO:0000256" key="6">
    <source>
        <dbReference type="PIRSR" id="PIRSR615500-1"/>
    </source>
</evidence>
<protein>
    <recommendedName>
        <fullName evidence="14">Minor extracellular protease vpr</fullName>
    </recommendedName>
</protein>
<comment type="caution">
    <text evidence="12">The sequence shown here is derived from an EMBL/GenBank/DDBJ whole genome shotgun (WGS) entry which is preliminary data.</text>
</comment>
<dbReference type="InterPro" id="IPR010435">
    <property type="entry name" value="C5a/SBT2-like_Fn3"/>
</dbReference>
<evidence type="ECO:0000256" key="2">
    <source>
        <dbReference type="ARBA" id="ARBA00022670"/>
    </source>
</evidence>